<dbReference type="Proteomes" id="UP001597097">
    <property type="component" value="Unassembled WGS sequence"/>
</dbReference>
<proteinExistence type="predicted"/>
<protein>
    <submittedName>
        <fullName evidence="4">MAB_1171c family putative transporter</fullName>
    </submittedName>
</protein>
<keyword evidence="2" id="KW-1133">Transmembrane helix</keyword>
<dbReference type="RefSeq" id="WP_219534278.1">
    <property type="nucleotide sequence ID" value="NZ_JAHKRM010000021.1"/>
</dbReference>
<keyword evidence="2" id="KW-0812">Transmembrane</keyword>
<dbReference type="NCBIfam" id="NF042915">
    <property type="entry name" value="MAB_1171c_fam"/>
    <property type="match status" value="1"/>
</dbReference>
<keyword evidence="2" id="KW-0472">Membrane</keyword>
<sequence>MDDVMYWGEASIIWTIAVLATVRLVRKRRSPVDLAYSAHIVTLSLSVLVQFHDIQPGLDAITHVNGLGRWLVFSFSIASMCAFWIVVTYLTSPADDRSAGARAKMLWAAGDIIVMGALLLGSGVPDDAGAGFLVVHGENLLIIGAYLAFLAYIAAGLFDTLRRTWRYVRYTHQPYLRLGLRLVAAGDAGGLLYVSYLGATALTSYFSLPTPPGASTHAVTYLGLGCTTLILAGPTIGVWGPRLATPLRAAAQRRALYRLRPLWSTLTAAMPELRREPPRVGDSVGYQLYRYVIEIRDCLLVLESYAGKPFHDSMSPAVHAQSVAQALHAFAATKRHAAWPSITHPSAADRKPAVTRDVTSGEPALSPGLPAMKDELSHLTRLSRAFARL</sequence>
<comment type="caution">
    <text evidence="4">The sequence shown here is derived from an EMBL/GenBank/DDBJ whole genome shotgun (WGS) entry which is preliminary data.</text>
</comment>
<dbReference type="InterPro" id="IPR050039">
    <property type="entry name" value="MAB_1171c-like"/>
</dbReference>
<accession>A0ABW4GIH8</accession>
<gene>
    <name evidence="4" type="ORF">ACFSJ0_36215</name>
</gene>
<evidence type="ECO:0000313" key="5">
    <source>
        <dbReference type="Proteomes" id="UP001597097"/>
    </source>
</evidence>
<evidence type="ECO:0000256" key="1">
    <source>
        <dbReference type="SAM" id="MobiDB-lite"/>
    </source>
</evidence>
<dbReference type="InterPro" id="IPR046675">
    <property type="entry name" value="DUF6545"/>
</dbReference>
<evidence type="ECO:0000256" key="2">
    <source>
        <dbReference type="SAM" id="Phobius"/>
    </source>
</evidence>
<feature type="region of interest" description="Disordered" evidence="1">
    <location>
        <begin position="343"/>
        <end position="370"/>
    </location>
</feature>
<feature type="transmembrane region" description="Helical" evidence="2">
    <location>
        <begin position="71"/>
        <end position="91"/>
    </location>
</feature>
<dbReference type="EMBL" id="JBHUCM010000032">
    <property type="protein sequence ID" value="MFD1542547.1"/>
    <property type="molecule type" value="Genomic_DNA"/>
</dbReference>
<feature type="transmembrane region" description="Helical" evidence="2">
    <location>
        <begin position="140"/>
        <end position="161"/>
    </location>
</feature>
<keyword evidence="5" id="KW-1185">Reference proteome</keyword>
<reference evidence="5" key="1">
    <citation type="journal article" date="2019" name="Int. J. Syst. Evol. Microbiol.">
        <title>The Global Catalogue of Microorganisms (GCM) 10K type strain sequencing project: providing services to taxonomists for standard genome sequencing and annotation.</title>
        <authorList>
            <consortium name="The Broad Institute Genomics Platform"/>
            <consortium name="The Broad Institute Genome Sequencing Center for Infectious Disease"/>
            <person name="Wu L."/>
            <person name="Ma J."/>
        </authorList>
    </citation>
    <scope>NUCLEOTIDE SEQUENCE [LARGE SCALE GENOMIC DNA]</scope>
    <source>
        <strain evidence="5">CGMCC 1.15399</strain>
    </source>
</reference>
<feature type="transmembrane region" description="Helical" evidence="2">
    <location>
        <begin position="32"/>
        <end position="51"/>
    </location>
</feature>
<feature type="transmembrane region" description="Helical" evidence="2">
    <location>
        <begin position="6"/>
        <end position="25"/>
    </location>
</feature>
<feature type="transmembrane region" description="Helical" evidence="2">
    <location>
        <begin position="103"/>
        <end position="120"/>
    </location>
</feature>
<evidence type="ECO:0000259" key="3">
    <source>
        <dbReference type="Pfam" id="PF20182"/>
    </source>
</evidence>
<feature type="transmembrane region" description="Helical" evidence="2">
    <location>
        <begin position="218"/>
        <end position="239"/>
    </location>
</feature>
<feature type="transmembrane region" description="Helical" evidence="2">
    <location>
        <begin position="182"/>
        <end position="206"/>
    </location>
</feature>
<name>A0ABW4GIH8_9ACTN</name>
<feature type="domain" description="DUF6545" evidence="3">
    <location>
        <begin position="250"/>
        <end position="387"/>
    </location>
</feature>
<dbReference type="Pfam" id="PF20182">
    <property type="entry name" value="DUF6545"/>
    <property type="match status" value="1"/>
</dbReference>
<evidence type="ECO:0000313" key="4">
    <source>
        <dbReference type="EMBL" id="MFD1542547.1"/>
    </source>
</evidence>
<organism evidence="4 5">
    <name type="scientific">Nonomuraea guangzhouensis</name>
    <dbReference type="NCBI Taxonomy" id="1291555"/>
    <lineage>
        <taxon>Bacteria</taxon>
        <taxon>Bacillati</taxon>
        <taxon>Actinomycetota</taxon>
        <taxon>Actinomycetes</taxon>
        <taxon>Streptosporangiales</taxon>
        <taxon>Streptosporangiaceae</taxon>
        <taxon>Nonomuraea</taxon>
    </lineage>
</organism>